<dbReference type="GO" id="GO:0031683">
    <property type="term" value="F:G-protein beta/gamma-subunit complex binding"/>
    <property type="evidence" value="ECO:0007669"/>
    <property type="project" value="InterPro"/>
</dbReference>
<gene>
    <name evidence="8" type="ORF">CVT24_012661</name>
</gene>
<keyword evidence="3 5" id="KW-0342">GTP-binding</keyword>
<feature type="compositionally biased region" description="Polar residues" evidence="7">
    <location>
        <begin position="21"/>
        <end position="36"/>
    </location>
</feature>
<dbReference type="GO" id="GO:0005737">
    <property type="term" value="C:cytoplasm"/>
    <property type="evidence" value="ECO:0007669"/>
    <property type="project" value="TreeGrafter"/>
</dbReference>
<dbReference type="PANTHER" id="PTHR10218:SF360">
    <property type="entry name" value="GUANINE NUCLEOTIDE-BINDING PROTEIN SUBUNIT ALPHA HOMOLOG"/>
    <property type="match status" value="1"/>
</dbReference>
<dbReference type="GO" id="GO:0001664">
    <property type="term" value="F:G protein-coupled receptor binding"/>
    <property type="evidence" value="ECO:0007669"/>
    <property type="project" value="TreeGrafter"/>
</dbReference>
<feature type="binding site" evidence="5">
    <location>
        <position position="442"/>
    </location>
    <ligand>
        <name>GTP</name>
        <dbReference type="ChEBI" id="CHEBI:37565"/>
    </ligand>
</feature>
<dbReference type="InParanoid" id="A0A409W2G9"/>
<dbReference type="SMART" id="SM00275">
    <property type="entry name" value="G_alpha"/>
    <property type="match status" value="1"/>
</dbReference>
<dbReference type="PRINTS" id="PR00318">
    <property type="entry name" value="GPROTEINA"/>
</dbReference>
<protein>
    <recommendedName>
        <fullName evidence="10">G-alpha-domain-containing protein</fullName>
    </recommendedName>
</protein>
<dbReference type="InterPro" id="IPR027417">
    <property type="entry name" value="P-loop_NTPase"/>
</dbReference>
<evidence type="ECO:0000256" key="5">
    <source>
        <dbReference type="PIRSR" id="PIRSR601019-1"/>
    </source>
</evidence>
<keyword evidence="1 6" id="KW-0479">Metal-binding</keyword>
<dbReference type="InterPro" id="IPR011025">
    <property type="entry name" value="GproteinA_insert"/>
</dbReference>
<accession>A0A409W2G9</accession>
<reference evidence="8 9" key="1">
    <citation type="journal article" date="2018" name="Evol. Lett.">
        <title>Horizontal gene cluster transfer increased hallucinogenic mushroom diversity.</title>
        <authorList>
            <person name="Reynolds H.T."/>
            <person name="Vijayakumar V."/>
            <person name="Gluck-Thaler E."/>
            <person name="Korotkin H.B."/>
            <person name="Matheny P.B."/>
            <person name="Slot J.C."/>
        </authorList>
    </citation>
    <scope>NUCLEOTIDE SEQUENCE [LARGE SCALE GENOMIC DNA]</scope>
    <source>
        <strain evidence="8 9">2629</strain>
    </source>
</reference>
<dbReference type="GO" id="GO:0046872">
    <property type="term" value="F:metal ion binding"/>
    <property type="evidence" value="ECO:0007669"/>
    <property type="project" value="UniProtKB-KW"/>
</dbReference>
<keyword evidence="4" id="KW-0807">Transducer</keyword>
<evidence type="ECO:0000256" key="4">
    <source>
        <dbReference type="ARBA" id="ARBA00023224"/>
    </source>
</evidence>
<dbReference type="GO" id="GO:0005525">
    <property type="term" value="F:GTP binding"/>
    <property type="evidence" value="ECO:0007669"/>
    <property type="project" value="UniProtKB-KW"/>
</dbReference>
<evidence type="ECO:0000256" key="1">
    <source>
        <dbReference type="ARBA" id="ARBA00022723"/>
    </source>
</evidence>
<keyword evidence="6" id="KW-0460">Magnesium</keyword>
<feature type="region of interest" description="Disordered" evidence="7">
    <location>
        <begin position="1"/>
        <end position="41"/>
    </location>
</feature>
<dbReference type="Gene3D" id="1.10.400.10">
    <property type="entry name" value="GI Alpha 1, domain 2-like"/>
    <property type="match status" value="2"/>
</dbReference>
<evidence type="ECO:0000313" key="9">
    <source>
        <dbReference type="Proteomes" id="UP000284842"/>
    </source>
</evidence>
<dbReference type="EMBL" id="NHTK01005857">
    <property type="protein sequence ID" value="PPQ72683.1"/>
    <property type="molecule type" value="Genomic_DNA"/>
</dbReference>
<dbReference type="PANTHER" id="PTHR10218">
    <property type="entry name" value="GTP-BINDING PROTEIN ALPHA SUBUNIT"/>
    <property type="match status" value="1"/>
</dbReference>
<dbReference type="GO" id="GO:0003924">
    <property type="term" value="F:GTPase activity"/>
    <property type="evidence" value="ECO:0007669"/>
    <property type="project" value="InterPro"/>
</dbReference>
<proteinExistence type="predicted"/>
<evidence type="ECO:0000256" key="6">
    <source>
        <dbReference type="PIRSR" id="PIRSR601019-2"/>
    </source>
</evidence>
<comment type="caution">
    <text evidence="8">The sequence shown here is derived from an EMBL/GenBank/DDBJ whole genome shotgun (WGS) entry which is preliminary data.</text>
</comment>
<sequence>MSLKMRSSKPKSPTSSPSLPQNTFQTSRWGASITSGTEERVQTRAENAEQALKLSKEIDSLLQEGRKQLERRKKATKILLLGQSESGKSSFLKNFQLTFAPKHFDSERLVWRIIIQLNIIGSIKTILDALAEECEPLGPYSSNAGSPNTSKSALLYLRRMRFALSPLFSIESDLLKMLAPDCTDSRDMSVRAGAGWKTLLRRKSSNHDPSESWDVRPMLTPELDPTPVFAAQRDDIIAFWNDSEVQDILRRRKPRIRDTPGFFLDDLSRIAVSNYVPTDSDIIRARIKTMGVEEHTFLVERGRDANTEFMITDVGGTRHQRASWAPFFDDVQAILFLAPLAFNQMLEEDSKVNRLEDSLYLWRDLCGNRLLVQANIILFFNKMDVLASNLAAGVMVKKYVPTFGDLPNDVPTVTKYFKDKFRIYHKKLSPEPRPFLSYETSAIDIKSMGVLLSGVREAILRQNLRHGDML</sequence>
<dbReference type="SUPFAM" id="SSF52540">
    <property type="entry name" value="P-loop containing nucleoside triphosphate hydrolases"/>
    <property type="match status" value="1"/>
</dbReference>
<dbReference type="PROSITE" id="PS51882">
    <property type="entry name" value="G_ALPHA"/>
    <property type="match status" value="1"/>
</dbReference>
<keyword evidence="2 5" id="KW-0547">Nucleotide-binding</keyword>
<feature type="binding site" evidence="6">
    <location>
        <position position="289"/>
    </location>
    <ligand>
        <name>Mg(2+)</name>
        <dbReference type="ChEBI" id="CHEBI:18420"/>
    </ligand>
</feature>
<dbReference type="OrthoDB" id="5817230at2759"/>
<dbReference type="GO" id="GO:0007188">
    <property type="term" value="P:adenylate cyclase-modulating G protein-coupled receptor signaling pathway"/>
    <property type="evidence" value="ECO:0007669"/>
    <property type="project" value="TreeGrafter"/>
</dbReference>
<keyword evidence="9" id="KW-1185">Reference proteome</keyword>
<dbReference type="AlphaFoldDB" id="A0A409W2G9"/>
<evidence type="ECO:0000256" key="3">
    <source>
        <dbReference type="ARBA" id="ARBA00023134"/>
    </source>
</evidence>
<name>A0A409W2G9_9AGAR</name>
<evidence type="ECO:0000256" key="7">
    <source>
        <dbReference type="SAM" id="MobiDB-lite"/>
    </source>
</evidence>
<dbReference type="Pfam" id="PF00503">
    <property type="entry name" value="G-alpha"/>
    <property type="match status" value="1"/>
</dbReference>
<organism evidence="8 9">
    <name type="scientific">Panaeolus cyanescens</name>
    <dbReference type="NCBI Taxonomy" id="181874"/>
    <lineage>
        <taxon>Eukaryota</taxon>
        <taxon>Fungi</taxon>
        <taxon>Dikarya</taxon>
        <taxon>Basidiomycota</taxon>
        <taxon>Agaricomycotina</taxon>
        <taxon>Agaricomycetes</taxon>
        <taxon>Agaricomycetidae</taxon>
        <taxon>Agaricales</taxon>
        <taxon>Agaricineae</taxon>
        <taxon>Galeropsidaceae</taxon>
        <taxon>Panaeolus</taxon>
    </lineage>
</organism>
<dbReference type="InterPro" id="IPR001019">
    <property type="entry name" value="Gprotein_alpha_su"/>
</dbReference>
<dbReference type="STRING" id="181874.A0A409W2G9"/>
<dbReference type="Gene3D" id="3.40.50.300">
    <property type="entry name" value="P-loop containing nucleotide triphosphate hydrolases"/>
    <property type="match status" value="2"/>
</dbReference>
<feature type="binding site" evidence="5">
    <location>
        <begin position="381"/>
        <end position="384"/>
    </location>
    <ligand>
        <name>GTP</name>
        <dbReference type="ChEBI" id="CHEBI:37565"/>
    </ligand>
</feature>
<evidence type="ECO:0000313" key="8">
    <source>
        <dbReference type="EMBL" id="PPQ72683.1"/>
    </source>
</evidence>
<dbReference type="Proteomes" id="UP000284842">
    <property type="component" value="Unassembled WGS sequence"/>
</dbReference>
<dbReference type="GO" id="GO:0005834">
    <property type="term" value="C:heterotrimeric G-protein complex"/>
    <property type="evidence" value="ECO:0007669"/>
    <property type="project" value="TreeGrafter"/>
</dbReference>
<dbReference type="FunFam" id="3.40.50.300:FF:000692">
    <property type="entry name" value="Guanine nucleotide-binding protein subunit alpha"/>
    <property type="match status" value="1"/>
</dbReference>
<dbReference type="SUPFAM" id="SSF47895">
    <property type="entry name" value="Transducin (alpha subunit), insertion domain"/>
    <property type="match status" value="1"/>
</dbReference>
<evidence type="ECO:0000256" key="2">
    <source>
        <dbReference type="ARBA" id="ARBA00022741"/>
    </source>
</evidence>
<feature type="compositionally biased region" description="Low complexity" evidence="7">
    <location>
        <begin position="10"/>
        <end position="20"/>
    </location>
</feature>
<evidence type="ECO:0008006" key="10">
    <source>
        <dbReference type="Google" id="ProtNLM"/>
    </source>
</evidence>